<dbReference type="EMBL" id="CP070619">
    <property type="protein sequence ID" value="QSE88124.1"/>
    <property type="molecule type" value="Genomic_DNA"/>
</dbReference>
<sequence length="42" mass="4603">MPVVVLYDHDEVGAMVDAFDHGADDYMTKPGYTDLVTDDRGA</sequence>
<dbReference type="RefSeq" id="WP_206004877.1">
    <property type="nucleotide sequence ID" value="NZ_CP070619.1"/>
</dbReference>
<reference evidence="3 4" key="2">
    <citation type="journal article" date="2022" name="Arch. Microbiol.">
        <title>Rhodococcus pseudokoreensis sp. nov. isolated from the rhizosphere of young M26 apple rootstocks.</title>
        <authorList>
            <person name="Kampfer P."/>
            <person name="Glaeser S.P."/>
            <person name="Blom J."/>
            <person name="Wolf J."/>
            <person name="Benning S."/>
            <person name="Schloter M."/>
            <person name="Neumann-Schaal M."/>
        </authorList>
    </citation>
    <scope>NUCLEOTIDE SEQUENCE [LARGE SCALE GENOMIC DNA]</scope>
    <source>
        <strain evidence="3 4">R79</strain>
    </source>
</reference>
<feature type="domain" description="Response regulatory" evidence="2">
    <location>
        <begin position="1"/>
        <end position="42"/>
    </location>
</feature>
<dbReference type="PROSITE" id="PS50110">
    <property type="entry name" value="RESPONSE_REGULATORY"/>
    <property type="match status" value="1"/>
</dbReference>
<evidence type="ECO:0000256" key="1">
    <source>
        <dbReference type="PROSITE-ProRule" id="PRU00169"/>
    </source>
</evidence>
<keyword evidence="4" id="KW-1185">Reference proteome</keyword>
<dbReference type="SUPFAM" id="SSF52172">
    <property type="entry name" value="CheY-like"/>
    <property type="match status" value="1"/>
</dbReference>
<accession>A0A974VYY1</accession>
<reference evidence="3 4" key="1">
    <citation type="journal article" date="2021" name="Microbiol. Resour. Announc.">
        <title>Complete Genome Sequences of Two Rhodococcus sp. Strains with Large and Linear Chromosomes, Isolated from Apple Rhizosphere.</title>
        <authorList>
            <person name="Benning S."/>
            <person name="Brugnone N."/>
            <person name="Siani R."/>
            <person name="Kublik S."/>
            <person name="Schloter M."/>
            <person name="Rad V."/>
        </authorList>
    </citation>
    <scope>NUCLEOTIDE SEQUENCE [LARGE SCALE GENOMIC DNA]</scope>
    <source>
        <strain evidence="3 4">R79</strain>
    </source>
</reference>
<proteinExistence type="predicted"/>
<evidence type="ECO:0000313" key="3">
    <source>
        <dbReference type="EMBL" id="QSE88124.1"/>
    </source>
</evidence>
<organism evidence="3 4">
    <name type="scientific">Rhodococcus pseudokoreensis</name>
    <dbReference type="NCBI Taxonomy" id="2811421"/>
    <lineage>
        <taxon>Bacteria</taxon>
        <taxon>Bacillati</taxon>
        <taxon>Actinomycetota</taxon>
        <taxon>Actinomycetes</taxon>
        <taxon>Mycobacteriales</taxon>
        <taxon>Nocardiaceae</taxon>
        <taxon>Rhodococcus</taxon>
    </lineage>
</organism>
<dbReference type="InterPro" id="IPR011006">
    <property type="entry name" value="CheY-like_superfamily"/>
</dbReference>
<protein>
    <submittedName>
        <fullName evidence="3">Response regulator transcription factor</fullName>
    </submittedName>
</protein>
<dbReference type="Proteomes" id="UP000662986">
    <property type="component" value="Chromosome"/>
</dbReference>
<gene>
    <name evidence="3" type="ORF">JWS13_05530</name>
</gene>
<comment type="caution">
    <text evidence="1">Lacks conserved residue(s) required for the propagation of feature annotation.</text>
</comment>
<evidence type="ECO:0000313" key="4">
    <source>
        <dbReference type="Proteomes" id="UP000662986"/>
    </source>
</evidence>
<dbReference type="InterPro" id="IPR001789">
    <property type="entry name" value="Sig_transdc_resp-reg_receiver"/>
</dbReference>
<evidence type="ECO:0000259" key="2">
    <source>
        <dbReference type="PROSITE" id="PS50110"/>
    </source>
</evidence>
<dbReference type="Gene3D" id="3.40.50.2300">
    <property type="match status" value="1"/>
</dbReference>
<name>A0A974VYY1_9NOCA</name>